<evidence type="ECO:0000256" key="5">
    <source>
        <dbReference type="SAM" id="Phobius"/>
    </source>
</evidence>
<gene>
    <name evidence="7" type="ORF">AJ79_01981</name>
</gene>
<keyword evidence="2 5" id="KW-0812">Transmembrane</keyword>
<feature type="transmembrane region" description="Helical" evidence="5">
    <location>
        <begin position="360"/>
        <end position="381"/>
    </location>
</feature>
<dbReference type="STRING" id="1447875.A0A2B7Y5S0"/>
<dbReference type="InterPro" id="IPR011701">
    <property type="entry name" value="MFS"/>
</dbReference>
<comment type="subcellular location">
    <subcellularLocation>
        <location evidence="1">Membrane</location>
        <topology evidence="1">Multi-pass membrane protein</topology>
    </subcellularLocation>
</comment>
<dbReference type="Pfam" id="PF07690">
    <property type="entry name" value="MFS_1"/>
    <property type="match status" value="1"/>
</dbReference>
<feature type="transmembrane region" description="Helical" evidence="5">
    <location>
        <begin position="106"/>
        <end position="125"/>
    </location>
</feature>
<feature type="transmembrane region" description="Helical" evidence="5">
    <location>
        <begin position="71"/>
        <end position="94"/>
    </location>
</feature>
<protein>
    <recommendedName>
        <fullName evidence="6">Major facilitator superfamily (MFS) profile domain-containing protein</fullName>
    </recommendedName>
</protein>
<dbReference type="Proteomes" id="UP000223968">
    <property type="component" value="Unassembled WGS sequence"/>
</dbReference>
<keyword evidence="3 5" id="KW-1133">Transmembrane helix</keyword>
<organism evidence="7 8">
    <name type="scientific">Helicocarpus griseus UAMH5409</name>
    <dbReference type="NCBI Taxonomy" id="1447875"/>
    <lineage>
        <taxon>Eukaryota</taxon>
        <taxon>Fungi</taxon>
        <taxon>Dikarya</taxon>
        <taxon>Ascomycota</taxon>
        <taxon>Pezizomycotina</taxon>
        <taxon>Eurotiomycetes</taxon>
        <taxon>Eurotiomycetidae</taxon>
        <taxon>Onygenales</taxon>
        <taxon>Ajellomycetaceae</taxon>
        <taxon>Helicocarpus</taxon>
    </lineage>
</organism>
<feature type="domain" description="Major facilitator superfamily (MFS) profile" evidence="6">
    <location>
        <begin position="71"/>
        <end position="530"/>
    </location>
</feature>
<feature type="transmembrane region" description="Helical" evidence="5">
    <location>
        <begin position="200"/>
        <end position="221"/>
    </location>
</feature>
<evidence type="ECO:0000256" key="2">
    <source>
        <dbReference type="ARBA" id="ARBA00022692"/>
    </source>
</evidence>
<dbReference type="OrthoDB" id="2533084at2759"/>
<proteinExistence type="predicted"/>
<sequence length="530" mass="59303">MDPPVHDQKVIKQSDKSILSLNNGKTGISESETEQRSLDHEVTKDGIRLHPQPTSDPLDPLNWSILQKHSILGIVMIKYFLFTYITTTTVPTFAEIQTQFNISFAQMNWTVAVPALGLALGPLFWSSFSDIYGRRIVFIIGTIIALVATIGAAVASNYGGYMAARFFQGFGVSPGATVGMAVVGDLFFEYERGQKMGLWVLAIDSGLLLGPTVGGFMSIVGATWVNWLTAILFGALLLLEIFFMPETLYPRNMMLKRLPIVSGTATPTDIEKSGTQPTKEEGIIDLQRTKVLPFLNFRPIPGMRHPKPWDSLARFFKTFRLLVVPIGVLGYCFLWYWWILSIITMIPAAYENDTPQVQGLLFLGLLVGTLVAEICFSGRLSDWTIVKLAKKNNNIRVAEMRLWLMYPALVITAVGAIVWGISVDRGYHWIVGQIAFFLFASGIQVGNMTITSYVIDAYPLQSMSVVTFYSVFFNLSAFIDPFEVIKFRSSSLRRPRWKLNGRKPSAPGRTLAQRNLQNFTRFSNRRCTLA</sequence>
<dbReference type="Gene3D" id="1.20.1250.20">
    <property type="entry name" value="MFS general substrate transporter like domains"/>
    <property type="match status" value="1"/>
</dbReference>
<evidence type="ECO:0000256" key="4">
    <source>
        <dbReference type="ARBA" id="ARBA00023136"/>
    </source>
</evidence>
<name>A0A2B7Y5S0_9EURO</name>
<feature type="transmembrane region" description="Helical" evidence="5">
    <location>
        <begin position="166"/>
        <end position="188"/>
    </location>
</feature>
<keyword evidence="4 5" id="KW-0472">Membrane</keyword>
<accession>A0A2B7Y5S0</accession>
<keyword evidence="8" id="KW-1185">Reference proteome</keyword>
<dbReference type="GO" id="GO:0022857">
    <property type="term" value="F:transmembrane transporter activity"/>
    <property type="evidence" value="ECO:0007669"/>
    <property type="project" value="InterPro"/>
</dbReference>
<comment type="caution">
    <text evidence="7">The sequence shown here is derived from an EMBL/GenBank/DDBJ whole genome shotgun (WGS) entry which is preliminary data.</text>
</comment>
<dbReference type="PANTHER" id="PTHR23502:SF139">
    <property type="entry name" value="MAJOR FACILITATOR SUPERFAMILY (MFS) PROFILE DOMAIN-CONTAINING PROTEIN-RELATED"/>
    <property type="match status" value="1"/>
</dbReference>
<feature type="transmembrane region" description="Helical" evidence="5">
    <location>
        <begin position="227"/>
        <end position="249"/>
    </location>
</feature>
<dbReference type="InterPro" id="IPR020846">
    <property type="entry name" value="MFS_dom"/>
</dbReference>
<feature type="transmembrane region" description="Helical" evidence="5">
    <location>
        <begin position="137"/>
        <end position="160"/>
    </location>
</feature>
<dbReference type="GO" id="GO:0005886">
    <property type="term" value="C:plasma membrane"/>
    <property type="evidence" value="ECO:0007669"/>
    <property type="project" value="TreeGrafter"/>
</dbReference>
<feature type="transmembrane region" description="Helical" evidence="5">
    <location>
        <begin position="402"/>
        <end position="421"/>
    </location>
</feature>
<feature type="transmembrane region" description="Helical" evidence="5">
    <location>
        <begin position="427"/>
        <end position="446"/>
    </location>
</feature>
<evidence type="ECO:0000256" key="3">
    <source>
        <dbReference type="ARBA" id="ARBA00022989"/>
    </source>
</evidence>
<dbReference type="SUPFAM" id="SSF103473">
    <property type="entry name" value="MFS general substrate transporter"/>
    <property type="match status" value="1"/>
</dbReference>
<evidence type="ECO:0000256" key="1">
    <source>
        <dbReference type="ARBA" id="ARBA00004141"/>
    </source>
</evidence>
<dbReference type="AlphaFoldDB" id="A0A2B7Y5S0"/>
<evidence type="ECO:0000313" key="8">
    <source>
        <dbReference type="Proteomes" id="UP000223968"/>
    </source>
</evidence>
<dbReference type="InterPro" id="IPR036259">
    <property type="entry name" value="MFS_trans_sf"/>
</dbReference>
<dbReference type="EMBL" id="PDNB01000019">
    <property type="protein sequence ID" value="PGH16212.1"/>
    <property type="molecule type" value="Genomic_DNA"/>
</dbReference>
<evidence type="ECO:0000259" key="6">
    <source>
        <dbReference type="PROSITE" id="PS50850"/>
    </source>
</evidence>
<feature type="transmembrane region" description="Helical" evidence="5">
    <location>
        <begin position="321"/>
        <end position="340"/>
    </location>
</feature>
<reference evidence="7 8" key="1">
    <citation type="submission" date="2017-10" db="EMBL/GenBank/DDBJ databases">
        <title>Comparative genomics in systemic dimorphic fungi from Ajellomycetaceae.</title>
        <authorList>
            <person name="Munoz J.F."/>
            <person name="Mcewen J.G."/>
            <person name="Clay O.K."/>
            <person name="Cuomo C.A."/>
        </authorList>
    </citation>
    <scope>NUCLEOTIDE SEQUENCE [LARGE SCALE GENOMIC DNA]</scope>
    <source>
        <strain evidence="7 8">UAMH5409</strain>
    </source>
</reference>
<dbReference type="PANTHER" id="PTHR23502">
    <property type="entry name" value="MAJOR FACILITATOR SUPERFAMILY"/>
    <property type="match status" value="1"/>
</dbReference>
<evidence type="ECO:0000313" key="7">
    <source>
        <dbReference type="EMBL" id="PGH16212.1"/>
    </source>
</evidence>
<dbReference type="PROSITE" id="PS50850">
    <property type="entry name" value="MFS"/>
    <property type="match status" value="1"/>
</dbReference>